<dbReference type="NCBIfam" id="TIGR01352">
    <property type="entry name" value="tonB_Cterm"/>
    <property type="match status" value="1"/>
</dbReference>
<keyword evidence="4" id="KW-1003">Cell membrane</keyword>
<keyword evidence="7" id="KW-0653">Protein transport</keyword>
<evidence type="ECO:0000256" key="1">
    <source>
        <dbReference type="ARBA" id="ARBA00004383"/>
    </source>
</evidence>
<gene>
    <name evidence="12" type="ORF">QRD02_10035</name>
</gene>
<evidence type="ECO:0000256" key="9">
    <source>
        <dbReference type="ARBA" id="ARBA00023136"/>
    </source>
</evidence>
<dbReference type="PANTHER" id="PTHR33446:SF2">
    <property type="entry name" value="PROTEIN TONB"/>
    <property type="match status" value="1"/>
</dbReference>
<dbReference type="EMBL" id="JAUGQQ010000006">
    <property type="protein sequence ID" value="MDN3724723.1"/>
    <property type="molecule type" value="Genomic_DNA"/>
</dbReference>
<dbReference type="InterPro" id="IPR051045">
    <property type="entry name" value="TonB-dependent_transducer"/>
</dbReference>
<reference evidence="12 13" key="1">
    <citation type="submission" date="2023-06" db="EMBL/GenBank/DDBJ databases">
        <authorList>
            <person name="Ye Y.-Q."/>
            <person name="Du Z.-J."/>
        </authorList>
    </citation>
    <scope>NUCLEOTIDE SEQUENCE [LARGE SCALE GENOMIC DNA]</scope>
    <source>
        <strain evidence="12 13">SDUM287046</strain>
    </source>
</reference>
<evidence type="ECO:0000313" key="13">
    <source>
        <dbReference type="Proteomes" id="UP001244787"/>
    </source>
</evidence>
<dbReference type="Gene3D" id="3.30.1150.10">
    <property type="match status" value="1"/>
</dbReference>
<dbReference type="PROSITE" id="PS52015">
    <property type="entry name" value="TONB_CTD"/>
    <property type="match status" value="1"/>
</dbReference>
<keyword evidence="6" id="KW-0812">Transmembrane</keyword>
<evidence type="ECO:0000256" key="2">
    <source>
        <dbReference type="ARBA" id="ARBA00006555"/>
    </source>
</evidence>
<evidence type="ECO:0000313" key="12">
    <source>
        <dbReference type="EMBL" id="MDN3724723.1"/>
    </source>
</evidence>
<evidence type="ECO:0000256" key="10">
    <source>
        <dbReference type="SAM" id="SignalP"/>
    </source>
</evidence>
<evidence type="ECO:0000256" key="6">
    <source>
        <dbReference type="ARBA" id="ARBA00022692"/>
    </source>
</evidence>
<dbReference type="InterPro" id="IPR037682">
    <property type="entry name" value="TonB_C"/>
</dbReference>
<accession>A0ABT8DI98</accession>
<keyword evidence="9" id="KW-0472">Membrane</keyword>
<dbReference type="SUPFAM" id="SSF74653">
    <property type="entry name" value="TolA/TonB C-terminal domain"/>
    <property type="match status" value="1"/>
</dbReference>
<protein>
    <submittedName>
        <fullName evidence="12">Energy transducer TonB</fullName>
    </submittedName>
</protein>
<comment type="caution">
    <text evidence="12">The sequence shown here is derived from an EMBL/GenBank/DDBJ whole genome shotgun (WGS) entry which is preliminary data.</text>
</comment>
<keyword evidence="8" id="KW-1133">Transmembrane helix</keyword>
<dbReference type="Proteomes" id="UP001244787">
    <property type="component" value="Unassembled WGS sequence"/>
</dbReference>
<comment type="similarity">
    <text evidence="2">Belongs to the TonB family.</text>
</comment>
<feature type="chain" id="PRO_5045251359" evidence="10">
    <location>
        <begin position="19"/>
        <end position="144"/>
    </location>
</feature>
<evidence type="ECO:0000256" key="7">
    <source>
        <dbReference type="ARBA" id="ARBA00022927"/>
    </source>
</evidence>
<name>A0ABT8DI98_9FLAO</name>
<organism evidence="12 13">
    <name type="scientific">Aequorivita aurantiaca</name>
    <dbReference type="NCBI Taxonomy" id="3053356"/>
    <lineage>
        <taxon>Bacteria</taxon>
        <taxon>Pseudomonadati</taxon>
        <taxon>Bacteroidota</taxon>
        <taxon>Flavobacteriia</taxon>
        <taxon>Flavobacteriales</taxon>
        <taxon>Flavobacteriaceae</taxon>
        <taxon>Aequorivita</taxon>
    </lineage>
</organism>
<evidence type="ECO:0000256" key="8">
    <source>
        <dbReference type="ARBA" id="ARBA00022989"/>
    </source>
</evidence>
<dbReference type="PANTHER" id="PTHR33446">
    <property type="entry name" value="PROTEIN TONB-RELATED"/>
    <property type="match status" value="1"/>
</dbReference>
<dbReference type="InterPro" id="IPR006260">
    <property type="entry name" value="TonB/TolA_C"/>
</dbReference>
<keyword evidence="13" id="KW-1185">Reference proteome</keyword>
<feature type="domain" description="TonB C-terminal" evidence="11">
    <location>
        <begin position="53"/>
        <end position="144"/>
    </location>
</feature>
<sequence length="144" mass="16266">MKNLLFAFFILSTTTFFAQEEWGNVVANEVTLKEIAPIWPGCEKGSTAEREKCFDEKLTSHIIKNFKYPPTAYKKNEQGKVIVEFTINEKGLVDIKKVSGGTKELQEEAKRNIMTIPKMSKPGMLGGKPRAINYTVPFNFKTGK</sequence>
<keyword evidence="10" id="KW-0732">Signal</keyword>
<dbReference type="Pfam" id="PF03544">
    <property type="entry name" value="TonB_C"/>
    <property type="match status" value="1"/>
</dbReference>
<proteinExistence type="inferred from homology"/>
<comment type="subcellular location">
    <subcellularLocation>
        <location evidence="1">Cell inner membrane</location>
        <topology evidence="1">Single-pass membrane protein</topology>
        <orientation evidence="1">Periplasmic side</orientation>
    </subcellularLocation>
</comment>
<keyword evidence="3" id="KW-0813">Transport</keyword>
<evidence type="ECO:0000259" key="11">
    <source>
        <dbReference type="PROSITE" id="PS52015"/>
    </source>
</evidence>
<evidence type="ECO:0000256" key="4">
    <source>
        <dbReference type="ARBA" id="ARBA00022475"/>
    </source>
</evidence>
<keyword evidence="5" id="KW-0997">Cell inner membrane</keyword>
<dbReference type="RefSeq" id="WP_290254811.1">
    <property type="nucleotide sequence ID" value="NZ_JAUGQQ010000006.1"/>
</dbReference>
<feature type="signal peptide" evidence="10">
    <location>
        <begin position="1"/>
        <end position="18"/>
    </location>
</feature>
<evidence type="ECO:0000256" key="3">
    <source>
        <dbReference type="ARBA" id="ARBA00022448"/>
    </source>
</evidence>
<evidence type="ECO:0000256" key="5">
    <source>
        <dbReference type="ARBA" id="ARBA00022519"/>
    </source>
</evidence>